<dbReference type="InterPro" id="IPR018200">
    <property type="entry name" value="USP_CS"/>
</dbReference>
<organism evidence="5 6">
    <name type="scientific">Polypterus senegalus</name>
    <name type="common">Senegal bichir</name>
    <dbReference type="NCBI Taxonomy" id="55291"/>
    <lineage>
        <taxon>Eukaryota</taxon>
        <taxon>Metazoa</taxon>
        <taxon>Chordata</taxon>
        <taxon>Craniata</taxon>
        <taxon>Vertebrata</taxon>
        <taxon>Euteleostomi</taxon>
        <taxon>Actinopterygii</taxon>
        <taxon>Polypteriformes</taxon>
        <taxon>Polypteridae</taxon>
        <taxon>Polypterus</taxon>
    </lineage>
</organism>
<proteinExistence type="inferred from homology"/>
<dbReference type="PROSITE" id="PS00973">
    <property type="entry name" value="USP_2"/>
    <property type="match status" value="1"/>
</dbReference>
<dbReference type="InterPro" id="IPR038765">
    <property type="entry name" value="Papain-like_cys_pep_sf"/>
</dbReference>
<gene>
    <name evidence="5" type="primary">Usp50</name>
    <name evidence="5" type="ORF">GTO92_0003473</name>
</gene>
<dbReference type="GO" id="GO:0016787">
    <property type="term" value="F:hydrolase activity"/>
    <property type="evidence" value="ECO:0007669"/>
    <property type="project" value="UniProtKB-KW"/>
</dbReference>
<dbReference type="PROSITE" id="PS00972">
    <property type="entry name" value="USP_1"/>
    <property type="match status" value="1"/>
</dbReference>
<dbReference type="InterPro" id="IPR029526">
    <property type="entry name" value="PGBD"/>
</dbReference>
<protein>
    <recommendedName>
        <fullName evidence="3">Ubiquitin carboxyl-terminal hydrolase</fullName>
        <ecNumber evidence="3">3.4.19.12</ecNumber>
    </recommendedName>
</protein>
<dbReference type="InterPro" id="IPR001394">
    <property type="entry name" value="Peptidase_C19_UCH"/>
</dbReference>
<evidence type="ECO:0000259" key="4">
    <source>
        <dbReference type="PROSITE" id="PS50235"/>
    </source>
</evidence>
<dbReference type="SUPFAM" id="SSF54001">
    <property type="entry name" value="Cysteine proteinases"/>
    <property type="match status" value="1"/>
</dbReference>
<dbReference type="PANTHER" id="PTHR21646">
    <property type="entry name" value="UBIQUITIN CARBOXYL-TERMINAL HYDROLASE"/>
    <property type="match status" value="1"/>
</dbReference>
<evidence type="ECO:0000313" key="6">
    <source>
        <dbReference type="Proteomes" id="UP001166052"/>
    </source>
</evidence>
<dbReference type="EMBL" id="JAAWVN010006541">
    <property type="protein sequence ID" value="MBN3290130.1"/>
    <property type="molecule type" value="Genomic_DNA"/>
</dbReference>
<dbReference type="Gene3D" id="3.90.70.10">
    <property type="entry name" value="Cysteine proteinases"/>
    <property type="match status" value="1"/>
</dbReference>
<dbReference type="Pfam" id="PF13843">
    <property type="entry name" value="DDE_Tnp_1_7"/>
    <property type="match status" value="1"/>
</dbReference>
<dbReference type="InterPro" id="IPR028889">
    <property type="entry name" value="USP"/>
</dbReference>
<accession>A0ABS2YVB2</accession>
<comment type="similarity">
    <text evidence="3">Belongs to the peptidase C19 family.</text>
</comment>
<evidence type="ECO:0000313" key="5">
    <source>
        <dbReference type="EMBL" id="MBN3290130.1"/>
    </source>
</evidence>
<feature type="domain" description="USP" evidence="4">
    <location>
        <begin position="433"/>
        <end position="744"/>
    </location>
</feature>
<comment type="caution">
    <text evidence="5">The sequence shown here is derived from an EMBL/GenBank/DDBJ whole genome shotgun (WGS) entry which is preliminary data.</text>
</comment>
<reference evidence="5" key="1">
    <citation type="journal article" date="2021" name="Cell">
        <title>Tracing the genetic footprints of vertebrate landing in non-teleost ray-finned fishes.</title>
        <authorList>
            <person name="Bi X."/>
            <person name="Wang K."/>
            <person name="Yang L."/>
            <person name="Pan H."/>
            <person name="Jiang H."/>
            <person name="Wei Q."/>
            <person name="Fang M."/>
            <person name="Yu H."/>
            <person name="Zhu C."/>
            <person name="Cai Y."/>
            <person name="He Y."/>
            <person name="Gan X."/>
            <person name="Zeng H."/>
            <person name="Yu D."/>
            <person name="Zhu Y."/>
            <person name="Jiang H."/>
            <person name="Qiu Q."/>
            <person name="Yang H."/>
            <person name="Zhang Y.E."/>
            <person name="Wang W."/>
            <person name="Zhu M."/>
            <person name="He S."/>
            <person name="Zhang G."/>
        </authorList>
    </citation>
    <scope>NUCLEOTIDE SEQUENCE</scope>
    <source>
        <strain evidence="5">Bchr_001</strain>
    </source>
</reference>
<keyword evidence="3" id="KW-0645">Protease</keyword>
<keyword evidence="3" id="KW-0788">Thiol protease</keyword>
<keyword evidence="3" id="KW-0833">Ubl conjugation pathway</keyword>
<dbReference type="Proteomes" id="UP001166052">
    <property type="component" value="Unassembled WGS sequence"/>
</dbReference>
<dbReference type="PANTHER" id="PTHR21646:SF11">
    <property type="entry name" value="INACTIVE UBIQUITIN CARBOXYL-TERMINAL HYDROLASE 50"/>
    <property type="match status" value="1"/>
</dbReference>
<dbReference type="InterPro" id="IPR050185">
    <property type="entry name" value="Ub_carboxyl-term_hydrolase"/>
</dbReference>
<evidence type="ECO:0000256" key="1">
    <source>
        <dbReference type="ARBA" id="ARBA00000707"/>
    </source>
</evidence>
<sequence length="753" mass="85421">MESQFVTLAEVQWTPEECGPVPVHAENTFCCQGFLRSRKVCSASAVQEDFHIHLGPQCSRTSSSAKAIFLELLDTETLDTFCKQLNAQGWKRWQNKRVTCQDFLALIAVALQGGFHKGLRLYGLTDSVNQMEKLRHSLPQVQGFPLLLDDLKDEAVFQAAVRNLLETMRKNFQKACTPGQNLSIKKFELRSKGQHTMSELRVAVLFETAHGFVCNFFFYSASCLRRSTNSPPVLHILCELLQPYYNKAYHVQLDHSAYSDGRLADSFARLGITLSFTSFCPRLEKTPEEVKPSFTYSQTALWCPFLEGWVWPALVPPSPETHLDPFLMLWLGVHLVCVDAFVLGSVTQHGTIGEMSLCDFSHSLSAQLANECVSEEPFIAGLTLHNLKISSGRNRGSIREKLEVRNHGSYYWGDKEEAGTHGTAGKGAPHGSVGLTNLGNSCYINAVLQCLSRTTPLLQEFLREEKWPDQPSQRTDVTRAVVTLLADMWNGHLEQRTLHETVSFIKQMHPQFTNSRQQDAQELLLCLMNVLHEDLKKTRSRSHSRFESGKSSTEEPKEFSIITQLFEGLLSYDMICFICDHQTQTNEVFTILSLPIPANTKECSVQDCLELFFQPNALLQGNQIFCPQCEQKQDAAVLTTLSKPPQILILHLKRGKKKQKLNTCVKFVVETLDLSPYLTTRTNSQYFLYAVVNHTGDLDKGHYTAYCRDPFTKNWHQYDDEIESDIKEDFVQSPNAYLLFYSKENLPIPCLHF</sequence>
<feature type="non-terminal residue" evidence="5">
    <location>
        <position position="753"/>
    </location>
</feature>
<evidence type="ECO:0000256" key="3">
    <source>
        <dbReference type="RuleBase" id="RU366025"/>
    </source>
</evidence>
<dbReference type="EC" id="3.4.19.12" evidence="3"/>
<dbReference type="Pfam" id="PF00443">
    <property type="entry name" value="UCH"/>
    <property type="match status" value="1"/>
</dbReference>
<dbReference type="PROSITE" id="PS50235">
    <property type="entry name" value="USP_3"/>
    <property type="match status" value="1"/>
</dbReference>
<keyword evidence="2 3" id="KW-0378">Hydrolase</keyword>
<evidence type="ECO:0000256" key="2">
    <source>
        <dbReference type="ARBA" id="ARBA00022801"/>
    </source>
</evidence>
<keyword evidence="6" id="KW-1185">Reference proteome</keyword>
<feature type="non-terminal residue" evidence="5">
    <location>
        <position position="1"/>
    </location>
</feature>
<name>A0ABS2YVB2_POLSE</name>
<comment type="catalytic activity">
    <reaction evidence="1 3">
        <text>Thiol-dependent hydrolysis of ester, thioester, amide, peptide and isopeptide bonds formed by the C-terminal Gly of ubiquitin (a 76-residue protein attached to proteins as an intracellular targeting signal).</text>
        <dbReference type="EC" id="3.4.19.12"/>
    </reaction>
</comment>
<dbReference type="CDD" id="cd02674">
    <property type="entry name" value="Peptidase_C19R"/>
    <property type="match status" value="1"/>
</dbReference>